<feature type="transmembrane region" description="Helical" evidence="7">
    <location>
        <begin position="12"/>
        <end position="35"/>
    </location>
</feature>
<sequence>MKMKTHTFSTFNLMNYILLTLFGFLMIYPFIYILIYSLNDGKDSMLGALYFFPRKFTLDNYAQVFDNKQIWQAYKITILRTVIGTALHVLLCTLMAYALSKKTLPGRSFFTFYIFLPTIFSAGFIPYFITLQQLHLINSFWVYVIPMLFNFMHIVIIRTFLQGIPEEIEESARIDGLNDFQIFLRIILPLSGPVIATISLFIGVAHWNDWFTGAYYVSDKNLIPVQTLLQQMLTEAEALSSSLQRAAQQGGQTVNVNMAGATPESLRMALLVITVFPILCVYPFLQRYFVKGVMIGSVKG</sequence>
<dbReference type="InterPro" id="IPR035906">
    <property type="entry name" value="MetI-like_sf"/>
</dbReference>
<proteinExistence type="inferred from homology"/>
<organism evidence="9 10">
    <name type="scientific">Paenibacillus mangrovi</name>
    <dbReference type="NCBI Taxonomy" id="2931978"/>
    <lineage>
        <taxon>Bacteria</taxon>
        <taxon>Bacillati</taxon>
        <taxon>Bacillota</taxon>
        <taxon>Bacilli</taxon>
        <taxon>Bacillales</taxon>
        <taxon>Paenibacillaceae</taxon>
        <taxon>Paenibacillus</taxon>
    </lineage>
</organism>
<feature type="transmembrane region" description="Helical" evidence="7">
    <location>
        <begin position="266"/>
        <end position="285"/>
    </location>
</feature>
<evidence type="ECO:0000259" key="8">
    <source>
        <dbReference type="PROSITE" id="PS50928"/>
    </source>
</evidence>
<dbReference type="EMBL" id="JALIRP010000016">
    <property type="protein sequence ID" value="MCJ8014953.1"/>
    <property type="molecule type" value="Genomic_DNA"/>
</dbReference>
<evidence type="ECO:0000256" key="5">
    <source>
        <dbReference type="ARBA" id="ARBA00022989"/>
    </source>
</evidence>
<evidence type="ECO:0000256" key="3">
    <source>
        <dbReference type="ARBA" id="ARBA00022475"/>
    </source>
</evidence>
<keyword evidence="2 7" id="KW-0813">Transport</keyword>
<feature type="transmembrane region" description="Helical" evidence="7">
    <location>
        <begin position="110"/>
        <end position="129"/>
    </location>
</feature>
<reference evidence="9" key="1">
    <citation type="submission" date="2022-04" db="EMBL/GenBank/DDBJ databases">
        <title>Paenibacillus mangrovi sp. nov., a novel endophytic bacterium isolated from bark of Kandelia candel.</title>
        <authorList>
            <person name="Tuo L."/>
        </authorList>
    </citation>
    <scope>NUCLEOTIDE SEQUENCE</scope>
    <source>
        <strain evidence="9">KQZ6P-2</strain>
    </source>
</reference>
<accession>A0A9X1WWR0</accession>
<comment type="similarity">
    <text evidence="7">Belongs to the binding-protein-dependent transport system permease family.</text>
</comment>
<evidence type="ECO:0000256" key="6">
    <source>
        <dbReference type="ARBA" id="ARBA00023136"/>
    </source>
</evidence>
<dbReference type="GO" id="GO:0005886">
    <property type="term" value="C:plasma membrane"/>
    <property type="evidence" value="ECO:0007669"/>
    <property type="project" value="UniProtKB-SubCell"/>
</dbReference>
<keyword evidence="3" id="KW-1003">Cell membrane</keyword>
<dbReference type="AlphaFoldDB" id="A0A9X1WWR0"/>
<keyword evidence="4 7" id="KW-0812">Transmembrane</keyword>
<evidence type="ECO:0000256" key="7">
    <source>
        <dbReference type="RuleBase" id="RU363032"/>
    </source>
</evidence>
<dbReference type="PROSITE" id="PS50928">
    <property type="entry name" value="ABC_TM1"/>
    <property type="match status" value="1"/>
</dbReference>
<evidence type="ECO:0000256" key="4">
    <source>
        <dbReference type="ARBA" id="ARBA00022692"/>
    </source>
</evidence>
<evidence type="ECO:0000313" key="9">
    <source>
        <dbReference type="EMBL" id="MCJ8014953.1"/>
    </source>
</evidence>
<evidence type="ECO:0000256" key="1">
    <source>
        <dbReference type="ARBA" id="ARBA00004651"/>
    </source>
</evidence>
<feature type="transmembrane region" description="Helical" evidence="7">
    <location>
        <begin position="182"/>
        <end position="207"/>
    </location>
</feature>
<dbReference type="SUPFAM" id="SSF161098">
    <property type="entry name" value="MetI-like"/>
    <property type="match status" value="1"/>
</dbReference>
<feature type="transmembrane region" description="Helical" evidence="7">
    <location>
        <begin position="78"/>
        <end position="98"/>
    </location>
</feature>
<dbReference type="Pfam" id="PF00528">
    <property type="entry name" value="BPD_transp_1"/>
    <property type="match status" value="1"/>
</dbReference>
<keyword evidence="5 7" id="KW-1133">Transmembrane helix</keyword>
<name>A0A9X1WWR0_9BACL</name>
<gene>
    <name evidence="9" type="ORF">MUG84_25035</name>
</gene>
<dbReference type="Proteomes" id="UP001139347">
    <property type="component" value="Unassembled WGS sequence"/>
</dbReference>
<feature type="domain" description="ABC transmembrane type-1" evidence="8">
    <location>
        <begin position="74"/>
        <end position="279"/>
    </location>
</feature>
<dbReference type="PANTHER" id="PTHR43744">
    <property type="entry name" value="ABC TRANSPORTER PERMEASE PROTEIN MG189-RELATED-RELATED"/>
    <property type="match status" value="1"/>
</dbReference>
<evidence type="ECO:0000256" key="2">
    <source>
        <dbReference type="ARBA" id="ARBA00022448"/>
    </source>
</evidence>
<feature type="transmembrane region" description="Helical" evidence="7">
    <location>
        <begin position="141"/>
        <end position="161"/>
    </location>
</feature>
<comment type="caution">
    <text evidence="9">The sequence shown here is derived from an EMBL/GenBank/DDBJ whole genome shotgun (WGS) entry which is preliminary data.</text>
</comment>
<protein>
    <submittedName>
        <fullName evidence="9">Carbohydrate ABC transporter permease</fullName>
    </submittedName>
</protein>
<keyword evidence="10" id="KW-1185">Reference proteome</keyword>
<dbReference type="PANTHER" id="PTHR43744:SF9">
    <property type="entry name" value="POLYGALACTURONAN_RHAMNOGALACTURONAN TRANSPORT SYSTEM PERMEASE PROTEIN YTCP"/>
    <property type="match status" value="1"/>
</dbReference>
<dbReference type="RefSeq" id="WP_244730577.1">
    <property type="nucleotide sequence ID" value="NZ_JALIRP010000016.1"/>
</dbReference>
<keyword evidence="6 7" id="KW-0472">Membrane</keyword>
<dbReference type="GO" id="GO:0055085">
    <property type="term" value="P:transmembrane transport"/>
    <property type="evidence" value="ECO:0007669"/>
    <property type="project" value="InterPro"/>
</dbReference>
<dbReference type="InterPro" id="IPR000515">
    <property type="entry name" value="MetI-like"/>
</dbReference>
<dbReference type="CDD" id="cd06261">
    <property type="entry name" value="TM_PBP2"/>
    <property type="match status" value="1"/>
</dbReference>
<evidence type="ECO:0000313" key="10">
    <source>
        <dbReference type="Proteomes" id="UP001139347"/>
    </source>
</evidence>
<dbReference type="Gene3D" id="1.10.3720.10">
    <property type="entry name" value="MetI-like"/>
    <property type="match status" value="1"/>
</dbReference>
<comment type="subcellular location">
    <subcellularLocation>
        <location evidence="1 7">Cell membrane</location>
        <topology evidence="1 7">Multi-pass membrane protein</topology>
    </subcellularLocation>
</comment>